<dbReference type="Proteomes" id="UP000461443">
    <property type="component" value="Unassembled WGS sequence"/>
</dbReference>
<gene>
    <name evidence="2" type="ORF">GRH90_18990</name>
</gene>
<reference evidence="2 3" key="2">
    <citation type="submission" date="2020-02" db="EMBL/GenBank/DDBJ databases">
        <title>The new genus of Enterobacteriales.</title>
        <authorList>
            <person name="Kim I.S."/>
        </authorList>
    </citation>
    <scope>NUCLEOTIDE SEQUENCE [LARGE SCALE GENOMIC DNA]</scope>
    <source>
        <strain evidence="2 3">SAP-6</strain>
    </source>
</reference>
<organism evidence="2 3">
    <name type="scientific">Acerihabitans arboris</name>
    <dbReference type="NCBI Taxonomy" id="2691583"/>
    <lineage>
        <taxon>Bacteria</taxon>
        <taxon>Pseudomonadati</taxon>
        <taxon>Pseudomonadota</taxon>
        <taxon>Gammaproteobacteria</taxon>
        <taxon>Enterobacterales</taxon>
        <taxon>Pectobacteriaceae</taxon>
        <taxon>Acerihabitans</taxon>
    </lineage>
</organism>
<protein>
    <submittedName>
        <fullName evidence="2">Terminase</fullName>
    </submittedName>
</protein>
<keyword evidence="3" id="KW-1185">Reference proteome</keyword>
<dbReference type="RefSeq" id="WP_162367530.1">
    <property type="nucleotide sequence ID" value="NZ_WUBS01000014.1"/>
</dbReference>
<evidence type="ECO:0000313" key="2">
    <source>
        <dbReference type="EMBL" id="NDL64826.1"/>
    </source>
</evidence>
<dbReference type="EMBL" id="WUBS01000014">
    <property type="protein sequence ID" value="NDL64826.1"/>
    <property type="molecule type" value="Genomic_DNA"/>
</dbReference>
<reference evidence="2 3" key="1">
    <citation type="submission" date="2019-12" db="EMBL/GenBank/DDBJ databases">
        <authorList>
            <person name="Lee S.D."/>
        </authorList>
    </citation>
    <scope>NUCLEOTIDE SEQUENCE [LARGE SCALE GENOMIC DNA]</scope>
    <source>
        <strain evidence="2 3">SAP-6</strain>
    </source>
</reference>
<evidence type="ECO:0000256" key="1">
    <source>
        <dbReference type="SAM" id="MobiDB-lite"/>
    </source>
</evidence>
<dbReference type="InterPro" id="IPR010270">
    <property type="entry name" value="Phage_P2_GpM"/>
</dbReference>
<dbReference type="GO" id="GO:0003677">
    <property type="term" value="F:DNA binding"/>
    <property type="evidence" value="ECO:0007669"/>
    <property type="project" value="InterPro"/>
</dbReference>
<name>A0A845SPG4_9GAMM</name>
<dbReference type="AlphaFoldDB" id="A0A845SPG4"/>
<feature type="region of interest" description="Disordered" evidence="1">
    <location>
        <begin position="233"/>
        <end position="267"/>
    </location>
</feature>
<accession>A0A845SPG4</accession>
<evidence type="ECO:0000313" key="3">
    <source>
        <dbReference type="Proteomes" id="UP000461443"/>
    </source>
</evidence>
<comment type="caution">
    <text evidence="2">The sequence shown here is derived from an EMBL/GenBank/DDBJ whole genome shotgun (WGS) entry which is preliminary data.</text>
</comment>
<dbReference type="GO" id="GO:0004519">
    <property type="term" value="F:endonuclease activity"/>
    <property type="evidence" value="ECO:0007669"/>
    <property type="project" value="InterPro"/>
</dbReference>
<dbReference type="Pfam" id="PF05944">
    <property type="entry name" value="Phage_term_smal"/>
    <property type="match status" value="1"/>
</dbReference>
<proteinExistence type="predicted"/>
<sequence>MISPGMRHNAEIAARRQLDAGQALEASPDSLHIQLRELARDVSRLRALPMTRDRVEMKRRTLLPKWTPTVEQYLARGEVYTNLVFSHCVIWLFDIGEFDRALDWAEIAIEQGQPTPDNFKSRFPAFVADTVLEWAEREAEAGHSVEPYFSRVFAKVSDDWRLHEEISAKWFKFAGLLLLRDDTGKPLPSAIESIEQLQAADALLAEAHKFHAPVGVKTLREKIGMRIRGLQKRLPHGRAGAEEGDPSGEDNQPVDPAVPSLNNEAAQ</sequence>